<sequence length="234" mass="26059">MSRLGVSGLLMCLVAGSALADIVIDRTRLIYLASEREVSVTLTNFADSPRLVQAWIDAGDAQVQPEYSDVPFSLVPPILRIEPGKGQAMRIILQPPLEMATETVYWLNVLSIRPNPEAQASNTLQWAFRTRIKLFLRTRPPPDSDQPVLRWRLTRTAPALLEVHNPSAYHVTVSRILLIVDGTQYRSDAPPMVAPNSGLTLPLDGALINPWGRATLHFSTLDDHGITHHHEQRL</sequence>
<gene>
    <name evidence="9" type="ORF">AA957_29095</name>
</gene>
<reference evidence="10" key="2">
    <citation type="submission" date="2015-05" db="EMBL/GenBank/DDBJ databases">
        <authorList>
            <person name="Swarnkar M.K."/>
            <person name="Vyas P."/>
            <person name="Rahi P."/>
            <person name="Thakur R."/>
            <person name="Thakur N."/>
            <person name="Singh A.K."/>
            <person name="Gulati A."/>
        </authorList>
    </citation>
    <scope>NUCLEOTIDE SEQUENCE [LARGE SCALE GENOMIC DNA]</scope>
    <source>
        <strain evidence="10">745</strain>
    </source>
</reference>
<dbReference type="OrthoDB" id="9131059at2"/>
<keyword evidence="3 6" id="KW-0732">Signal</keyword>
<dbReference type="PANTHER" id="PTHR30251">
    <property type="entry name" value="PILUS ASSEMBLY CHAPERONE"/>
    <property type="match status" value="1"/>
</dbReference>
<comment type="similarity">
    <text evidence="2">Belongs to the periplasmic pilus chaperone family.</text>
</comment>
<name>A0A0H5AFT3_9PSED</name>
<dbReference type="InterPro" id="IPR013783">
    <property type="entry name" value="Ig-like_fold"/>
</dbReference>
<dbReference type="InterPro" id="IPR008962">
    <property type="entry name" value="PapD-like_sf"/>
</dbReference>
<feature type="signal peptide" evidence="6">
    <location>
        <begin position="1"/>
        <end position="20"/>
    </location>
</feature>
<evidence type="ECO:0000256" key="2">
    <source>
        <dbReference type="ARBA" id="ARBA00007399"/>
    </source>
</evidence>
<evidence type="ECO:0000256" key="3">
    <source>
        <dbReference type="ARBA" id="ARBA00022729"/>
    </source>
</evidence>
<dbReference type="InterPro" id="IPR050643">
    <property type="entry name" value="Periplasmic_pilus_chap"/>
</dbReference>
<feature type="domain" description="Pili assembly chaperone N-terminal" evidence="7">
    <location>
        <begin position="22"/>
        <end position="137"/>
    </location>
</feature>
<reference evidence="9 10" key="1">
    <citation type="journal article" date="2015" name="Genome Announc.">
        <title>Complete Genome Sequence of the Rhizobacterium Pseudomonas trivialis Strain IHBB745 with Multiple Plant Growth-Promoting Activities and Tolerance to Desiccation and Alkalinity.</title>
        <authorList>
            <person name="Gulati A."/>
            <person name="Swarnkar M.K."/>
            <person name="Vyas P."/>
            <person name="Rahi P."/>
            <person name="Thakur R."/>
            <person name="Thakur N."/>
            <person name="Singh A.K."/>
        </authorList>
    </citation>
    <scope>NUCLEOTIDE SEQUENCE [LARGE SCALE GENOMIC DNA]</scope>
    <source>
        <strain evidence="10">745</strain>
    </source>
</reference>
<proteinExistence type="inferred from homology"/>
<evidence type="ECO:0000256" key="5">
    <source>
        <dbReference type="ARBA" id="ARBA00023186"/>
    </source>
</evidence>
<evidence type="ECO:0000313" key="10">
    <source>
        <dbReference type="Proteomes" id="UP000036608"/>
    </source>
</evidence>
<dbReference type="RefSeq" id="WP_049713276.1">
    <property type="nucleotide sequence ID" value="NZ_CP011507.1"/>
</dbReference>
<protein>
    <recommendedName>
        <fullName evidence="11">Pilus assembly protein</fullName>
    </recommendedName>
</protein>
<dbReference type="InterPro" id="IPR016147">
    <property type="entry name" value="Pili_assmbl_chaperone_N"/>
</dbReference>
<evidence type="ECO:0000256" key="6">
    <source>
        <dbReference type="SAM" id="SignalP"/>
    </source>
</evidence>
<dbReference type="GO" id="GO:0030288">
    <property type="term" value="C:outer membrane-bounded periplasmic space"/>
    <property type="evidence" value="ECO:0007669"/>
    <property type="project" value="InterPro"/>
</dbReference>
<dbReference type="InterPro" id="IPR016148">
    <property type="entry name" value="Pili_assmbl_chaperone_C"/>
</dbReference>
<dbReference type="PRINTS" id="PR00969">
    <property type="entry name" value="CHAPERONPILI"/>
</dbReference>
<dbReference type="AlphaFoldDB" id="A0A0H5AFT3"/>
<dbReference type="KEGG" id="ptv:AA957_29095"/>
<evidence type="ECO:0008006" key="11">
    <source>
        <dbReference type="Google" id="ProtNLM"/>
    </source>
</evidence>
<organism evidence="9 10">
    <name type="scientific">Pseudomonas trivialis</name>
    <dbReference type="NCBI Taxonomy" id="200450"/>
    <lineage>
        <taxon>Bacteria</taxon>
        <taxon>Pseudomonadati</taxon>
        <taxon>Pseudomonadota</taxon>
        <taxon>Gammaproteobacteria</taxon>
        <taxon>Pseudomonadales</taxon>
        <taxon>Pseudomonadaceae</taxon>
        <taxon>Pseudomonas</taxon>
    </lineage>
</organism>
<dbReference type="SUPFAM" id="SSF49584">
    <property type="entry name" value="Periplasmic chaperone C-domain"/>
    <property type="match status" value="1"/>
</dbReference>
<dbReference type="Pfam" id="PF00345">
    <property type="entry name" value="PapD_N"/>
    <property type="match status" value="1"/>
</dbReference>
<dbReference type="GO" id="GO:0071555">
    <property type="term" value="P:cell wall organization"/>
    <property type="evidence" value="ECO:0007669"/>
    <property type="project" value="InterPro"/>
</dbReference>
<evidence type="ECO:0000256" key="4">
    <source>
        <dbReference type="ARBA" id="ARBA00022764"/>
    </source>
</evidence>
<keyword evidence="4" id="KW-0574">Periplasm</keyword>
<comment type="subcellular location">
    <subcellularLocation>
        <location evidence="1">Periplasm</location>
    </subcellularLocation>
</comment>
<dbReference type="InterPro" id="IPR036316">
    <property type="entry name" value="Pili_assmbl_chap_C_dom_sf"/>
</dbReference>
<evidence type="ECO:0000259" key="8">
    <source>
        <dbReference type="Pfam" id="PF02753"/>
    </source>
</evidence>
<feature type="domain" description="Pili assembly chaperone C-terminal" evidence="8">
    <location>
        <begin position="163"/>
        <end position="226"/>
    </location>
</feature>
<dbReference type="EMBL" id="CP011507">
    <property type="protein sequence ID" value="AKS09996.1"/>
    <property type="molecule type" value="Genomic_DNA"/>
</dbReference>
<evidence type="ECO:0000256" key="1">
    <source>
        <dbReference type="ARBA" id="ARBA00004418"/>
    </source>
</evidence>
<accession>A0A0H5AFT3</accession>
<keyword evidence="5" id="KW-0143">Chaperone</keyword>
<dbReference type="SUPFAM" id="SSF49354">
    <property type="entry name" value="PapD-like"/>
    <property type="match status" value="1"/>
</dbReference>
<evidence type="ECO:0000313" key="9">
    <source>
        <dbReference type="EMBL" id="AKS09996.1"/>
    </source>
</evidence>
<dbReference type="Pfam" id="PF02753">
    <property type="entry name" value="PapD_C"/>
    <property type="match status" value="1"/>
</dbReference>
<dbReference type="InterPro" id="IPR001829">
    <property type="entry name" value="Pili_assmbl_chaperone_bac"/>
</dbReference>
<dbReference type="Gene3D" id="2.60.40.10">
    <property type="entry name" value="Immunoglobulins"/>
    <property type="match status" value="2"/>
</dbReference>
<dbReference type="Proteomes" id="UP000036608">
    <property type="component" value="Chromosome"/>
</dbReference>
<feature type="chain" id="PRO_5005215394" description="Pilus assembly protein" evidence="6">
    <location>
        <begin position="21"/>
        <end position="234"/>
    </location>
</feature>
<dbReference type="PATRIC" id="fig|200450.3.peg.5985"/>
<evidence type="ECO:0000259" key="7">
    <source>
        <dbReference type="Pfam" id="PF00345"/>
    </source>
</evidence>
<dbReference type="PANTHER" id="PTHR30251:SF2">
    <property type="entry name" value="FIMBRIAL CHAPERONE YADV-RELATED"/>
    <property type="match status" value="1"/>
</dbReference>